<keyword evidence="5" id="KW-0798">TonB box</keyword>
<dbReference type="InterPro" id="IPR039426">
    <property type="entry name" value="TonB-dep_rcpt-like"/>
</dbReference>
<feature type="short sequence motif" description="TonB C-terminal box" evidence="9">
    <location>
        <begin position="333"/>
        <end position="350"/>
    </location>
</feature>
<dbReference type="PROSITE" id="PS01156">
    <property type="entry name" value="TONB_DEPENDENT_REC_2"/>
    <property type="match status" value="1"/>
</dbReference>
<evidence type="ECO:0000256" key="6">
    <source>
        <dbReference type="ARBA" id="ARBA00023136"/>
    </source>
</evidence>
<evidence type="ECO:0000313" key="11">
    <source>
        <dbReference type="EMBL" id="SJM91185.1"/>
    </source>
</evidence>
<dbReference type="Pfam" id="PF00593">
    <property type="entry name" value="TonB_dep_Rec_b-barrel"/>
    <property type="match status" value="1"/>
</dbReference>
<evidence type="ECO:0000256" key="7">
    <source>
        <dbReference type="ARBA" id="ARBA00023237"/>
    </source>
</evidence>
<dbReference type="AlphaFoldDB" id="A0A1R4H4K3"/>
<organism evidence="11 12">
    <name type="scientific">Crenothrix polyspora</name>
    <dbReference type="NCBI Taxonomy" id="360316"/>
    <lineage>
        <taxon>Bacteria</taxon>
        <taxon>Pseudomonadati</taxon>
        <taxon>Pseudomonadota</taxon>
        <taxon>Gammaproteobacteria</taxon>
        <taxon>Methylococcales</taxon>
        <taxon>Crenotrichaceae</taxon>
        <taxon>Crenothrix</taxon>
    </lineage>
</organism>
<dbReference type="PANTHER" id="PTHR30442:SF0">
    <property type="entry name" value="FE(3+) DICITRATE TRANSPORT PROTEIN FECA"/>
    <property type="match status" value="1"/>
</dbReference>
<dbReference type="Gene3D" id="2.40.170.20">
    <property type="entry name" value="TonB-dependent receptor, beta-barrel domain"/>
    <property type="match status" value="1"/>
</dbReference>
<dbReference type="InterPro" id="IPR010917">
    <property type="entry name" value="TonB_rcpt_CS"/>
</dbReference>
<comment type="subcellular location">
    <subcellularLocation>
        <location evidence="1 8">Cell outer membrane</location>
        <topology evidence="1 8">Multi-pass membrane protein</topology>
    </subcellularLocation>
</comment>
<evidence type="ECO:0000256" key="4">
    <source>
        <dbReference type="ARBA" id="ARBA00022692"/>
    </source>
</evidence>
<evidence type="ECO:0000313" key="12">
    <source>
        <dbReference type="Proteomes" id="UP000195442"/>
    </source>
</evidence>
<keyword evidence="6 8" id="KW-0472">Membrane</keyword>
<evidence type="ECO:0000256" key="3">
    <source>
        <dbReference type="ARBA" id="ARBA00022452"/>
    </source>
</evidence>
<keyword evidence="4 8" id="KW-0812">Transmembrane</keyword>
<evidence type="ECO:0000256" key="1">
    <source>
        <dbReference type="ARBA" id="ARBA00004571"/>
    </source>
</evidence>
<feature type="domain" description="TonB-dependent receptor-like beta-barrel" evidence="10">
    <location>
        <begin position="14"/>
        <end position="320"/>
    </location>
</feature>
<keyword evidence="7 8" id="KW-0998">Cell outer membrane</keyword>
<dbReference type="Proteomes" id="UP000195442">
    <property type="component" value="Unassembled WGS sequence"/>
</dbReference>
<dbReference type="SUPFAM" id="SSF56935">
    <property type="entry name" value="Porins"/>
    <property type="match status" value="1"/>
</dbReference>
<keyword evidence="3 8" id="KW-1134">Transmembrane beta strand</keyword>
<evidence type="ECO:0000256" key="9">
    <source>
        <dbReference type="PROSITE-ProRule" id="PRU10144"/>
    </source>
</evidence>
<comment type="similarity">
    <text evidence="8">Belongs to the TonB-dependent receptor family.</text>
</comment>
<name>A0A1R4H4K3_9GAMM</name>
<dbReference type="InterPro" id="IPR036942">
    <property type="entry name" value="Beta-barrel_TonB_sf"/>
</dbReference>
<dbReference type="PANTHER" id="PTHR30442">
    <property type="entry name" value="IRON III DICITRATE TRANSPORT PROTEIN FECA"/>
    <property type="match status" value="1"/>
</dbReference>
<evidence type="ECO:0000259" key="10">
    <source>
        <dbReference type="Pfam" id="PF00593"/>
    </source>
</evidence>
<keyword evidence="2 8" id="KW-0813">Transport</keyword>
<keyword evidence="11" id="KW-0675">Receptor</keyword>
<accession>A0A1R4H4K3</accession>
<sequence>MDGNSPTARTGNIIENNDRFADAYSGFAQNRFLWGDWTVTPGVRVESVSYQRRNNLPDGKQGQSSLTEVLPSFAMTYMPIDEATLFFDMHRGFAPPRVEDSVYANGQSVEIGAEKSWNYELGVRSQPMAGMKTELTYFRNDFDALTVLGTVGGNDTPVAQGKALFEGIEFMNRIDAGEMFNWEHNPYLQIAYTWLPTAQSTSPFQCMPLSDGTVSPACPGGNVAGSESGKRLPYTPEHLLTATLGYSHPNGFDAHFETVFVADQFADFRSLNSGADHPNGANSPAALSGQYGKINDYVVVNFSTSYKVQKELTLYVSLKNMLDNTYIVDRVRGILPGSPRLVQAGFKYDF</sequence>
<dbReference type="PROSITE" id="PS52016">
    <property type="entry name" value="TONB_DEPENDENT_REC_3"/>
    <property type="match status" value="1"/>
</dbReference>
<evidence type="ECO:0000256" key="5">
    <source>
        <dbReference type="ARBA" id="ARBA00023077"/>
    </source>
</evidence>
<dbReference type="EMBL" id="FUKJ01000124">
    <property type="protein sequence ID" value="SJM91185.1"/>
    <property type="molecule type" value="Genomic_DNA"/>
</dbReference>
<proteinExistence type="inferred from homology"/>
<evidence type="ECO:0000256" key="2">
    <source>
        <dbReference type="ARBA" id="ARBA00022448"/>
    </source>
</evidence>
<keyword evidence="12" id="KW-1185">Reference proteome</keyword>
<reference evidence="12" key="1">
    <citation type="submission" date="2017-02" db="EMBL/GenBank/DDBJ databases">
        <authorList>
            <person name="Daims H."/>
        </authorList>
    </citation>
    <scope>NUCLEOTIDE SEQUENCE [LARGE SCALE GENOMIC DNA]</scope>
</reference>
<dbReference type="InterPro" id="IPR000531">
    <property type="entry name" value="Beta-barrel_TonB"/>
</dbReference>
<dbReference type="GO" id="GO:0033214">
    <property type="term" value="P:siderophore-iron import into cell"/>
    <property type="evidence" value="ECO:0007669"/>
    <property type="project" value="TreeGrafter"/>
</dbReference>
<gene>
    <name evidence="11" type="ORF">CRENPOLYSF2_210001</name>
</gene>
<protein>
    <submittedName>
        <fullName evidence="11">TonB-dependent receptor</fullName>
    </submittedName>
</protein>
<evidence type="ECO:0000256" key="8">
    <source>
        <dbReference type="PROSITE-ProRule" id="PRU01360"/>
    </source>
</evidence>
<dbReference type="GO" id="GO:0009279">
    <property type="term" value="C:cell outer membrane"/>
    <property type="evidence" value="ECO:0007669"/>
    <property type="project" value="UniProtKB-SubCell"/>
</dbReference>